<reference evidence="1 2" key="1">
    <citation type="submission" date="2017-08" db="EMBL/GenBank/DDBJ databases">
        <title>Whole Genome Sequence of Sphingobium hydrophobicum C1: Insights into Adaption to the Electronic-waste Contaminated Sediment.</title>
        <authorList>
            <person name="Song D."/>
            <person name="Chen X."/>
            <person name="Xu M."/>
        </authorList>
    </citation>
    <scope>NUCLEOTIDE SEQUENCE [LARGE SCALE GENOMIC DNA]</scope>
    <source>
        <strain evidence="1 2">C1</strain>
    </source>
</reference>
<evidence type="ECO:0000313" key="2">
    <source>
        <dbReference type="Proteomes" id="UP000217141"/>
    </source>
</evidence>
<dbReference type="AlphaFoldDB" id="A0A249MV32"/>
<proteinExistence type="predicted"/>
<dbReference type="GO" id="GO:0016787">
    <property type="term" value="F:hydrolase activity"/>
    <property type="evidence" value="ECO:0007669"/>
    <property type="project" value="UniProtKB-KW"/>
</dbReference>
<organism evidence="1 2">
    <name type="scientific">Sphingobium xenophagum</name>
    <dbReference type="NCBI Taxonomy" id="121428"/>
    <lineage>
        <taxon>Bacteria</taxon>
        <taxon>Pseudomonadati</taxon>
        <taxon>Pseudomonadota</taxon>
        <taxon>Alphaproteobacteria</taxon>
        <taxon>Sphingomonadales</taxon>
        <taxon>Sphingomonadaceae</taxon>
        <taxon>Sphingobium</taxon>
    </lineage>
</organism>
<dbReference type="InterPro" id="IPR007709">
    <property type="entry name" value="N-FG_amidohydro"/>
</dbReference>
<name>A0A249MV32_SPHXE</name>
<sequence>MSEAFTQIDGGGLDVLIIADHASARVPDDIDLGIDPALLDNHIAIDIGVAEVSALLVAQLGCTAILGGASRLVIDLNREPDAPGLLPVMSDGHAIPGNRDADLAQRMMRFHHPYHHQVERQLERMTAPFILSLHSFTPHLASDPGQKRPWEIGILYNADDRAARIAIPMLEAAGLIVGDQLPYSGKQLNATMNRHAEANGIPYLGIEMRQDMVRDAAGQRRFADLIGPVVLACRSALT</sequence>
<accession>A0A249MV32</accession>
<keyword evidence="1" id="KW-0378">Hydrolase</keyword>
<gene>
    <name evidence="1" type="ORF">CJD35_12825</name>
</gene>
<evidence type="ECO:0000313" key="1">
    <source>
        <dbReference type="EMBL" id="ASY45221.1"/>
    </source>
</evidence>
<dbReference type="SUPFAM" id="SSF53187">
    <property type="entry name" value="Zn-dependent exopeptidases"/>
    <property type="match status" value="1"/>
</dbReference>
<dbReference type="RefSeq" id="WP_017184465.1">
    <property type="nucleotide sequence ID" value="NZ_CP022745.1"/>
</dbReference>
<dbReference type="PIRSF" id="PIRSF029730">
    <property type="entry name" value="UCP029730"/>
    <property type="match status" value="1"/>
</dbReference>
<dbReference type="KEGG" id="shyd:CJD35_12825"/>
<dbReference type="InterPro" id="IPR011227">
    <property type="entry name" value="UCP029730"/>
</dbReference>
<dbReference type="Proteomes" id="UP000217141">
    <property type="component" value="Chromosome I"/>
</dbReference>
<dbReference type="Pfam" id="PF05013">
    <property type="entry name" value="FGase"/>
    <property type="match status" value="1"/>
</dbReference>
<dbReference type="Gene3D" id="3.40.630.40">
    <property type="entry name" value="Zn-dependent exopeptidases"/>
    <property type="match status" value="1"/>
</dbReference>
<protein>
    <submittedName>
        <fullName evidence="1">N-formylglutamate amidohydrolase</fullName>
    </submittedName>
</protein>
<dbReference type="EMBL" id="CP022745">
    <property type="protein sequence ID" value="ASY45221.1"/>
    <property type="molecule type" value="Genomic_DNA"/>
</dbReference>